<dbReference type="EnsemblMetazoa" id="OVOC4089.1">
    <property type="protein sequence ID" value="OVOC4089.1"/>
    <property type="gene ID" value="WBGene00240898"/>
</dbReference>
<name>A0A8R1TTM3_ONCVO</name>
<organism evidence="3 4">
    <name type="scientific">Onchocerca volvulus</name>
    <dbReference type="NCBI Taxonomy" id="6282"/>
    <lineage>
        <taxon>Eukaryota</taxon>
        <taxon>Metazoa</taxon>
        <taxon>Ecdysozoa</taxon>
        <taxon>Nematoda</taxon>
        <taxon>Chromadorea</taxon>
        <taxon>Rhabditida</taxon>
        <taxon>Spirurina</taxon>
        <taxon>Spiruromorpha</taxon>
        <taxon>Filarioidea</taxon>
        <taxon>Onchocercidae</taxon>
        <taxon>Onchocerca</taxon>
    </lineage>
</organism>
<evidence type="ECO:0000256" key="2">
    <source>
        <dbReference type="SAM" id="MobiDB-lite"/>
    </source>
</evidence>
<keyword evidence="1" id="KW-0175">Coiled coil</keyword>
<feature type="compositionally biased region" description="Basic and acidic residues" evidence="2">
    <location>
        <begin position="11"/>
        <end position="27"/>
    </location>
</feature>
<dbReference type="Proteomes" id="UP000024404">
    <property type="component" value="Unassembled WGS sequence"/>
</dbReference>
<sequence>MNSLPDSGNTEDVRKDDNNTEDTKKDDDNDDSMLLSQAMNDENWITPTQPDKASFLSDTLRRGLLKQFDEIPFAGDVYMLTQEINKLRKHLGDSLGENQMLMYKVKNLNRENALLQDNLIQLHQTFEQRFLEQKSDFEKTERDMRNVITYQEQDLRTKEFRDRLNNSASVATGSAEYSNFVLEDTIIQVTEISGDGHKDSPSVRLKKVTIPSSRRGNCFPRTLNDSPLLRKTFGHCKLVINDTFRAIDSQEKSVSNTTFHQNNDSGIQDNGIKRTCSLHEIQTLNPNLYNCLVYLRPDNRLSQFYGLRDEMVKVGFRAELPKSYEWKTAHLMRDILTAPPRLRYW</sequence>
<proteinExistence type="predicted"/>
<reference evidence="4" key="1">
    <citation type="submission" date="2013-10" db="EMBL/GenBank/DDBJ databases">
        <title>Genome sequencing of Onchocerca volvulus.</title>
        <authorList>
            <person name="Cotton J."/>
            <person name="Tsai J."/>
            <person name="Stanley E."/>
            <person name="Tracey A."/>
            <person name="Holroyd N."/>
            <person name="Lustigman S."/>
            <person name="Berriman M."/>
        </authorList>
    </citation>
    <scope>NUCLEOTIDE SEQUENCE</scope>
</reference>
<keyword evidence="4" id="KW-1185">Reference proteome</keyword>
<feature type="region of interest" description="Disordered" evidence="2">
    <location>
        <begin position="1"/>
        <end position="33"/>
    </location>
</feature>
<evidence type="ECO:0000256" key="1">
    <source>
        <dbReference type="SAM" id="Coils"/>
    </source>
</evidence>
<evidence type="ECO:0000313" key="4">
    <source>
        <dbReference type="Proteomes" id="UP000024404"/>
    </source>
</evidence>
<dbReference type="OMA" id="PRKRWCR"/>
<reference evidence="3" key="2">
    <citation type="submission" date="2022-06" db="UniProtKB">
        <authorList>
            <consortium name="EnsemblMetazoa"/>
        </authorList>
    </citation>
    <scope>IDENTIFICATION</scope>
</reference>
<feature type="compositionally biased region" description="Polar residues" evidence="2">
    <location>
        <begin position="1"/>
        <end position="10"/>
    </location>
</feature>
<dbReference type="EMBL" id="CMVM020000127">
    <property type="status" value="NOT_ANNOTATED_CDS"/>
    <property type="molecule type" value="Genomic_DNA"/>
</dbReference>
<protein>
    <submittedName>
        <fullName evidence="3">Uncharacterized protein</fullName>
    </submittedName>
</protein>
<accession>A0A8R1TTM3</accession>
<dbReference type="AlphaFoldDB" id="A0A8R1TTM3"/>
<evidence type="ECO:0000313" key="3">
    <source>
        <dbReference type="EnsemblMetazoa" id="OVOC4089.1"/>
    </source>
</evidence>
<feature type="coiled-coil region" evidence="1">
    <location>
        <begin position="98"/>
        <end position="125"/>
    </location>
</feature>